<dbReference type="EMBL" id="KQ434869">
    <property type="protein sequence ID" value="KZC09342.1"/>
    <property type="molecule type" value="Genomic_DNA"/>
</dbReference>
<reference evidence="1 2" key="1">
    <citation type="submission" date="2015-07" db="EMBL/GenBank/DDBJ databases">
        <title>The genome of Dufourea novaeangliae.</title>
        <authorList>
            <person name="Pan H."/>
            <person name="Kapheim K."/>
        </authorList>
    </citation>
    <scope>NUCLEOTIDE SEQUENCE [LARGE SCALE GENOMIC DNA]</scope>
    <source>
        <strain evidence="1">0120121106</strain>
        <tissue evidence="1">Whole body</tissue>
    </source>
</reference>
<gene>
    <name evidence="1" type="ORF">WN55_11082</name>
</gene>
<accession>A0A154PBX1</accession>
<dbReference type="Proteomes" id="UP000076502">
    <property type="component" value="Unassembled WGS sequence"/>
</dbReference>
<organism evidence="1 2">
    <name type="scientific">Dufourea novaeangliae</name>
    <name type="common">Sweat bee</name>
    <dbReference type="NCBI Taxonomy" id="178035"/>
    <lineage>
        <taxon>Eukaryota</taxon>
        <taxon>Metazoa</taxon>
        <taxon>Ecdysozoa</taxon>
        <taxon>Arthropoda</taxon>
        <taxon>Hexapoda</taxon>
        <taxon>Insecta</taxon>
        <taxon>Pterygota</taxon>
        <taxon>Neoptera</taxon>
        <taxon>Endopterygota</taxon>
        <taxon>Hymenoptera</taxon>
        <taxon>Apocrita</taxon>
        <taxon>Aculeata</taxon>
        <taxon>Apoidea</taxon>
        <taxon>Anthophila</taxon>
        <taxon>Halictidae</taxon>
        <taxon>Rophitinae</taxon>
        <taxon>Dufourea</taxon>
    </lineage>
</organism>
<dbReference type="AlphaFoldDB" id="A0A154PBX1"/>
<evidence type="ECO:0000313" key="2">
    <source>
        <dbReference type="Proteomes" id="UP000076502"/>
    </source>
</evidence>
<name>A0A154PBX1_DUFNO</name>
<keyword evidence="2" id="KW-1185">Reference proteome</keyword>
<proteinExistence type="predicted"/>
<evidence type="ECO:0000313" key="1">
    <source>
        <dbReference type="EMBL" id="KZC09342.1"/>
    </source>
</evidence>
<protein>
    <submittedName>
        <fullName evidence="1">Uncharacterized protein</fullName>
    </submittedName>
</protein>
<sequence length="50" mass="5736">MYVASDIKFELSYACVNKQLKNYKSDKIFEFNNIQTKCVVSNLSQKLIAG</sequence>